<sequence length="53" mass="5829">MSPKKKTLSLRITFELDKQLEVAASEIGVSKNALIATVLNDAIKKKFKSKQPA</sequence>
<dbReference type="RefSeq" id="YP_009220110.1">
    <property type="nucleotide sequence ID" value="NC_029029.1"/>
</dbReference>
<dbReference type="GeneID" id="26646117"/>
<gene>
    <name evidence="1" type="ORF">ABOUO_53</name>
</gene>
<dbReference type="Pfam" id="PF05534">
    <property type="entry name" value="HicB"/>
    <property type="match status" value="1"/>
</dbReference>
<keyword evidence="2" id="KW-1185">Reference proteome</keyword>
<evidence type="ECO:0000313" key="1">
    <source>
        <dbReference type="EMBL" id="AGR47488.1"/>
    </source>
</evidence>
<name>S5MA92_9CAUD</name>
<dbReference type="InterPro" id="IPR010985">
    <property type="entry name" value="Ribbon_hlx_hlx"/>
</dbReference>
<protein>
    <submittedName>
        <fullName evidence="1">Uncharacterized protein</fullName>
    </submittedName>
</protein>
<proteinExistence type="predicted"/>
<dbReference type="GO" id="GO:0006355">
    <property type="term" value="P:regulation of DNA-templated transcription"/>
    <property type="evidence" value="ECO:0007669"/>
    <property type="project" value="InterPro"/>
</dbReference>
<dbReference type="KEGG" id="vg:26646117"/>
<organism evidence="1 2">
    <name type="scientific">Brevibacillus phage Abouo</name>
    <dbReference type="NCBI Taxonomy" id="1296661"/>
    <lineage>
        <taxon>Viruses</taxon>
        <taxon>Duplodnaviria</taxon>
        <taxon>Heunggongvirae</taxon>
        <taxon>Uroviricota</taxon>
        <taxon>Caudoviricetes</taxon>
        <taxon>Abouovirus</taxon>
        <taxon>Abouovirus abouo</taxon>
    </lineage>
</organism>
<accession>S5MA92</accession>
<dbReference type="Proteomes" id="UP000015096">
    <property type="component" value="Segment"/>
</dbReference>
<dbReference type="InterPro" id="IPR008651">
    <property type="entry name" value="Uncharacterised_HicB"/>
</dbReference>
<evidence type="ECO:0000313" key="2">
    <source>
        <dbReference type="Proteomes" id="UP000015096"/>
    </source>
</evidence>
<dbReference type="EMBL" id="KC595517">
    <property type="protein sequence ID" value="AGR47488.1"/>
    <property type="molecule type" value="Genomic_DNA"/>
</dbReference>
<dbReference type="SUPFAM" id="SSF47598">
    <property type="entry name" value="Ribbon-helix-helix"/>
    <property type="match status" value="1"/>
</dbReference>
<reference evidence="1 2" key="1">
    <citation type="journal article" date="2013" name="Genome Announc.">
        <title>Complete Genome Sequences of Five Paenibacillus larvae Bacteriophages.</title>
        <authorList>
            <person name="Sheflo M.A."/>
            <person name="Gardner A.V."/>
            <person name="Merrill B.D."/>
            <person name="Fisher J.N."/>
            <person name="Lunt B.L."/>
            <person name="Breakwell D.P."/>
            <person name="Grose J.H."/>
            <person name="Burnett S.H."/>
        </authorList>
    </citation>
    <scope>NUCLEOTIDE SEQUENCE [LARGE SCALE GENOMIC DNA]</scope>
</reference>